<evidence type="ECO:0000256" key="2">
    <source>
        <dbReference type="SAM" id="MobiDB-lite"/>
    </source>
</evidence>
<keyword evidence="4" id="KW-0282">Flagellum</keyword>
<dbReference type="Gene3D" id="3.40.50.300">
    <property type="entry name" value="P-loop containing nucleotide triphosphate hydrolases"/>
    <property type="match status" value="1"/>
</dbReference>
<evidence type="ECO:0000313" key="5">
    <source>
        <dbReference type="Proteomes" id="UP000276133"/>
    </source>
</evidence>
<dbReference type="InterPro" id="IPR027417">
    <property type="entry name" value="P-loop_NTPase"/>
</dbReference>
<dbReference type="AlphaFoldDB" id="A0A3M7P0T2"/>
<feature type="non-terminal residue" evidence="4">
    <location>
        <position position="199"/>
    </location>
</feature>
<name>A0A3M7P0T2_BRAPC</name>
<dbReference type="GO" id="GO:0045505">
    <property type="term" value="F:dynein intermediate chain binding"/>
    <property type="evidence" value="ECO:0007669"/>
    <property type="project" value="InterPro"/>
</dbReference>
<keyword evidence="4" id="KW-0966">Cell projection</keyword>
<dbReference type="OrthoDB" id="424310at2759"/>
<dbReference type="GO" id="GO:0017111">
    <property type="term" value="F:ribonucleoside triphosphate phosphatase activity"/>
    <property type="evidence" value="ECO:0007669"/>
    <property type="project" value="UniProtKB-EC"/>
</dbReference>
<dbReference type="GO" id="GO:0007018">
    <property type="term" value="P:microtubule-based movement"/>
    <property type="evidence" value="ECO:0007669"/>
    <property type="project" value="InterPro"/>
</dbReference>
<dbReference type="PANTHER" id="PTHR45703:SF8">
    <property type="entry name" value="DYNEINS HEAVY CHAIN"/>
    <property type="match status" value="1"/>
</dbReference>
<evidence type="ECO:0000256" key="1">
    <source>
        <dbReference type="ARBA" id="ARBA00008887"/>
    </source>
</evidence>
<feature type="domain" description="Dynein heavy chain AAA module D4" evidence="3">
    <location>
        <begin position="2"/>
        <end position="159"/>
    </location>
</feature>
<dbReference type="GO" id="GO:0051959">
    <property type="term" value="F:dynein light intermediate chain binding"/>
    <property type="evidence" value="ECO:0007669"/>
    <property type="project" value="InterPro"/>
</dbReference>
<dbReference type="Pfam" id="PF12780">
    <property type="entry name" value="AAA_8"/>
    <property type="match status" value="1"/>
</dbReference>
<dbReference type="Proteomes" id="UP000276133">
    <property type="component" value="Unassembled WGS sequence"/>
</dbReference>
<keyword evidence="5" id="KW-1185">Reference proteome</keyword>
<dbReference type="InterPro" id="IPR026983">
    <property type="entry name" value="DHC"/>
</dbReference>
<protein>
    <submittedName>
        <fullName evidence="4">Dynein gamma flagellar outer arm-like</fullName>
        <ecNumber evidence="4">3.6.1.15</ecNumber>
    </submittedName>
</protein>
<dbReference type="EC" id="3.6.1.15" evidence="4"/>
<accession>A0A3M7P0T2</accession>
<gene>
    <name evidence="4" type="ORF">BpHYR1_021999</name>
</gene>
<organism evidence="4 5">
    <name type="scientific">Brachionus plicatilis</name>
    <name type="common">Marine rotifer</name>
    <name type="synonym">Brachionus muelleri</name>
    <dbReference type="NCBI Taxonomy" id="10195"/>
    <lineage>
        <taxon>Eukaryota</taxon>
        <taxon>Metazoa</taxon>
        <taxon>Spiralia</taxon>
        <taxon>Gnathifera</taxon>
        <taxon>Rotifera</taxon>
        <taxon>Eurotatoria</taxon>
        <taxon>Monogononta</taxon>
        <taxon>Pseudotrocha</taxon>
        <taxon>Ploima</taxon>
        <taxon>Brachionidae</taxon>
        <taxon>Brachionus</taxon>
    </lineage>
</organism>
<dbReference type="GO" id="GO:0030286">
    <property type="term" value="C:dynein complex"/>
    <property type="evidence" value="ECO:0007669"/>
    <property type="project" value="InterPro"/>
</dbReference>
<keyword evidence="4" id="KW-0969">Cilium</keyword>
<dbReference type="STRING" id="10195.A0A3M7P0T2"/>
<reference evidence="4 5" key="1">
    <citation type="journal article" date="2018" name="Sci. Rep.">
        <title>Genomic signatures of local adaptation to the degree of environmental predictability in rotifers.</title>
        <authorList>
            <person name="Franch-Gras L."/>
            <person name="Hahn C."/>
            <person name="Garcia-Roger E.M."/>
            <person name="Carmona M.J."/>
            <person name="Serra M."/>
            <person name="Gomez A."/>
        </authorList>
    </citation>
    <scope>NUCLEOTIDE SEQUENCE [LARGE SCALE GENOMIC DNA]</scope>
    <source>
        <strain evidence="4">HYR1</strain>
    </source>
</reference>
<feature type="region of interest" description="Disordered" evidence="2">
    <location>
        <begin position="169"/>
        <end position="199"/>
    </location>
</feature>
<dbReference type="PANTHER" id="PTHR45703">
    <property type="entry name" value="DYNEIN HEAVY CHAIN"/>
    <property type="match status" value="1"/>
</dbReference>
<dbReference type="InterPro" id="IPR024317">
    <property type="entry name" value="Dynein_heavy_chain_D4_dom"/>
</dbReference>
<keyword evidence="4" id="KW-0378">Hydrolase</keyword>
<comment type="caution">
    <text evidence="4">The sequence shown here is derived from an EMBL/GenBank/DDBJ whole genome shotgun (WGS) entry which is preliminary data.</text>
</comment>
<evidence type="ECO:0000259" key="3">
    <source>
        <dbReference type="Pfam" id="PF12780"/>
    </source>
</evidence>
<evidence type="ECO:0000313" key="4">
    <source>
        <dbReference type="EMBL" id="RMZ92806.1"/>
    </source>
</evidence>
<sequence length="199" mass="23048">MRAAVRTAGSENKYVGIIFSSKDLFRTEYLDTINSLLNNGECNDLFSNDEMDGLYHAIGPSIKREYPNIIIDPKKFFNTRVRRNLHICLSLQPNGDTFKLILKNYVQIISSCQIYWIKDWTEEALLNEARSFMRERLESDELREKVARCMSEIHSFMLNECRQIPWTGSNEKDIKLPQSPPVKTPTDKKISKTNSTSSM</sequence>
<proteinExistence type="inferred from homology"/>
<dbReference type="EMBL" id="REGN01014296">
    <property type="protein sequence ID" value="RMZ92806.1"/>
    <property type="molecule type" value="Genomic_DNA"/>
</dbReference>
<comment type="similarity">
    <text evidence="1">Belongs to the dynein heavy chain family.</text>
</comment>